<organism evidence="2 3">
    <name type="scientific">Marasmius tenuissimus</name>
    <dbReference type="NCBI Taxonomy" id="585030"/>
    <lineage>
        <taxon>Eukaryota</taxon>
        <taxon>Fungi</taxon>
        <taxon>Dikarya</taxon>
        <taxon>Basidiomycota</taxon>
        <taxon>Agaricomycotina</taxon>
        <taxon>Agaricomycetes</taxon>
        <taxon>Agaricomycetidae</taxon>
        <taxon>Agaricales</taxon>
        <taxon>Marasmiineae</taxon>
        <taxon>Marasmiaceae</taxon>
        <taxon>Marasmius</taxon>
    </lineage>
</organism>
<sequence>MSVVPAARIPPEVDLAMTFEHEMLVRYFNAAGGVLWLYDAFLNLDLELRYIWASMNPRKSPVRLTGAGFNLLYLVQRYLPLFDRVVLDLY</sequence>
<dbReference type="Pfam" id="PF20151">
    <property type="entry name" value="DUF6533"/>
    <property type="match status" value="1"/>
</dbReference>
<dbReference type="InterPro" id="IPR045340">
    <property type="entry name" value="DUF6533"/>
</dbReference>
<evidence type="ECO:0000313" key="3">
    <source>
        <dbReference type="Proteomes" id="UP001437256"/>
    </source>
</evidence>
<dbReference type="Proteomes" id="UP001437256">
    <property type="component" value="Unassembled WGS sequence"/>
</dbReference>
<accession>A0ABR2ZAP8</accession>
<comment type="caution">
    <text evidence="2">The sequence shown here is derived from an EMBL/GenBank/DDBJ whole genome shotgun (WGS) entry which is preliminary data.</text>
</comment>
<proteinExistence type="predicted"/>
<feature type="non-terminal residue" evidence="2">
    <location>
        <position position="90"/>
    </location>
</feature>
<evidence type="ECO:0000259" key="1">
    <source>
        <dbReference type="Pfam" id="PF20151"/>
    </source>
</evidence>
<evidence type="ECO:0000313" key="2">
    <source>
        <dbReference type="EMBL" id="KAL0057552.1"/>
    </source>
</evidence>
<dbReference type="EMBL" id="JBBXMP010000497">
    <property type="protein sequence ID" value="KAL0057552.1"/>
    <property type="molecule type" value="Genomic_DNA"/>
</dbReference>
<gene>
    <name evidence="2" type="ORF">AAF712_015806</name>
</gene>
<name>A0ABR2ZAP8_9AGAR</name>
<protein>
    <recommendedName>
        <fullName evidence="1">DUF6533 domain-containing protein</fullName>
    </recommendedName>
</protein>
<keyword evidence="3" id="KW-1185">Reference proteome</keyword>
<reference evidence="2 3" key="1">
    <citation type="submission" date="2024-05" db="EMBL/GenBank/DDBJ databases">
        <title>A draft genome resource for the thread blight pathogen Marasmius tenuissimus strain MS-2.</title>
        <authorList>
            <person name="Yulfo-Soto G.E."/>
            <person name="Baruah I.K."/>
            <person name="Amoako-Attah I."/>
            <person name="Bukari Y."/>
            <person name="Meinhardt L.W."/>
            <person name="Bailey B.A."/>
            <person name="Cohen S.P."/>
        </authorList>
    </citation>
    <scope>NUCLEOTIDE SEQUENCE [LARGE SCALE GENOMIC DNA]</scope>
    <source>
        <strain evidence="2 3">MS-2</strain>
    </source>
</reference>
<feature type="domain" description="DUF6533" evidence="1">
    <location>
        <begin position="27"/>
        <end position="82"/>
    </location>
</feature>